<dbReference type="Proteomes" id="UP001231362">
    <property type="component" value="Unassembled WGS sequence"/>
</dbReference>
<sequence>MSEWNNLGKIKCQIKEIAFATEGGGGITTYFIDVDRQEDEYLRKTNNPSVMG</sequence>
<organism evidence="1 2">
    <name type="scientific">Anoxybacillus andreesenii</name>
    <dbReference type="NCBI Taxonomy" id="1325932"/>
    <lineage>
        <taxon>Bacteria</taxon>
        <taxon>Bacillati</taxon>
        <taxon>Bacillota</taxon>
        <taxon>Bacilli</taxon>
        <taxon>Bacillales</taxon>
        <taxon>Anoxybacillaceae</taxon>
        <taxon>Anoxybacillus</taxon>
    </lineage>
</organism>
<accession>A0ABT9VAM6</accession>
<name>A0ABT9VAM6_9BACL</name>
<keyword evidence="2" id="KW-1185">Reference proteome</keyword>
<evidence type="ECO:0000313" key="2">
    <source>
        <dbReference type="Proteomes" id="UP001231362"/>
    </source>
</evidence>
<reference evidence="1 2" key="1">
    <citation type="submission" date="2023-07" db="EMBL/GenBank/DDBJ databases">
        <title>Genomic Encyclopedia of Type Strains, Phase IV (KMG-IV): sequencing the most valuable type-strain genomes for metagenomic binning, comparative biology and taxonomic classification.</title>
        <authorList>
            <person name="Goeker M."/>
        </authorList>
    </citation>
    <scope>NUCLEOTIDE SEQUENCE [LARGE SCALE GENOMIC DNA]</scope>
    <source>
        <strain evidence="1 2">DSM 23948</strain>
    </source>
</reference>
<evidence type="ECO:0000313" key="1">
    <source>
        <dbReference type="EMBL" id="MDQ0158023.1"/>
    </source>
</evidence>
<proteinExistence type="predicted"/>
<gene>
    <name evidence="1" type="ORF">J2S07_004412</name>
</gene>
<comment type="caution">
    <text evidence="1">The sequence shown here is derived from an EMBL/GenBank/DDBJ whole genome shotgun (WGS) entry which is preliminary data.</text>
</comment>
<protein>
    <submittedName>
        <fullName evidence="1">Uncharacterized protein</fullName>
    </submittedName>
</protein>
<dbReference type="EMBL" id="JAUSTU010000061">
    <property type="protein sequence ID" value="MDQ0158023.1"/>
    <property type="molecule type" value="Genomic_DNA"/>
</dbReference>
<dbReference type="RefSeq" id="WP_307152439.1">
    <property type="nucleotide sequence ID" value="NZ_JAUSTU010000061.1"/>
</dbReference>